<dbReference type="EMBL" id="CP000448">
    <property type="protein sequence ID" value="ABI69185.1"/>
    <property type="molecule type" value="Genomic_DNA"/>
</dbReference>
<dbReference type="SUPFAM" id="SSF75169">
    <property type="entry name" value="DsrEFH-like"/>
    <property type="match status" value="1"/>
</dbReference>
<gene>
    <name evidence="2" type="ordered locus">Swol_1887</name>
</gene>
<dbReference type="AlphaFoldDB" id="Q0AVR9"/>
<accession>Q0AVR9</accession>
<reference evidence="3" key="1">
    <citation type="journal article" date="2010" name="Environ. Microbiol.">
        <title>The genome of Syntrophomonas wolfei: new insights into syntrophic metabolism and biohydrogen production.</title>
        <authorList>
            <person name="Sieber J.R."/>
            <person name="Sims D.R."/>
            <person name="Han C."/>
            <person name="Kim E."/>
            <person name="Lykidis A."/>
            <person name="Lapidus A.L."/>
            <person name="McDonnald E."/>
            <person name="Rohlin L."/>
            <person name="Culley D.E."/>
            <person name="Gunsalus R."/>
            <person name="McInerney M.J."/>
        </authorList>
    </citation>
    <scope>NUCLEOTIDE SEQUENCE [LARGE SCALE GENOMIC DNA]</scope>
    <source>
        <strain evidence="3">DSM 2245B / Goettingen</strain>
    </source>
</reference>
<dbReference type="CDD" id="cd03421">
    <property type="entry name" value="SirA_like_N"/>
    <property type="match status" value="1"/>
</dbReference>
<protein>
    <submittedName>
        <fullName evidence="2">SirA-like protein</fullName>
    </submittedName>
</protein>
<dbReference type="InterPro" id="IPR027396">
    <property type="entry name" value="DsrEFH-like"/>
</dbReference>
<keyword evidence="3" id="KW-1185">Reference proteome</keyword>
<evidence type="ECO:0000313" key="2">
    <source>
        <dbReference type="EMBL" id="ABI69185.1"/>
    </source>
</evidence>
<dbReference type="STRING" id="335541.Swol_1887"/>
<dbReference type="SUPFAM" id="SSF64307">
    <property type="entry name" value="SirA-like"/>
    <property type="match status" value="1"/>
</dbReference>
<dbReference type="RefSeq" id="WP_011641279.1">
    <property type="nucleotide sequence ID" value="NC_008346.1"/>
</dbReference>
<dbReference type="Proteomes" id="UP000001968">
    <property type="component" value="Chromosome"/>
</dbReference>
<name>Q0AVR9_SYNWW</name>
<dbReference type="NCBIfam" id="TIGR03527">
    <property type="entry name" value="selenium_YedF"/>
    <property type="match status" value="1"/>
</dbReference>
<dbReference type="HOGENOM" id="CLU_097491_0_0_9"/>
<dbReference type="Gene3D" id="3.30.110.40">
    <property type="entry name" value="TusA-like domain"/>
    <property type="match status" value="1"/>
</dbReference>
<dbReference type="KEGG" id="swo:Swol_1887"/>
<dbReference type="InterPro" id="IPR001455">
    <property type="entry name" value="TusA-like"/>
</dbReference>
<evidence type="ECO:0000259" key="1">
    <source>
        <dbReference type="Pfam" id="PF01206"/>
    </source>
</evidence>
<organism evidence="2 3">
    <name type="scientific">Syntrophomonas wolfei subsp. wolfei (strain DSM 2245B / Goettingen)</name>
    <dbReference type="NCBI Taxonomy" id="335541"/>
    <lineage>
        <taxon>Bacteria</taxon>
        <taxon>Bacillati</taxon>
        <taxon>Bacillota</taxon>
        <taxon>Clostridia</taxon>
        <taxon>Eubacteriales</taxon>
        <taxon>Syntrophomonadaceae</taxon>
        <taxon>Syntrophomonas</taxon>
    </lineage>
</organism>
<evidence type="ECO:0000313" key="3">
    <source>
        <dbReference type="Proteomes" id="UP000001968"/>
    </source>
</evidence>
<dbReference type="OrthoDB" id="9801500at2"/>
<sequence length="195" mass="21324">MRKTIDARGLTCPQPVVLTKKALEEEETSEVLTIVDNSNALENVSRLAHTLKLECKVDEKEGNYYIDIWKGESSENLSLAESSYSDTVVLISGNVLGRGDDKLGALLMKNFIYTLTQVEGAVKSLIFMNGGVLLSTEGSEVLEQIRLLEESGVEVLSCGTCLDSFQLSDKLRVGITTNMYTIVERLSGAARVITL</sequence>
<dbReference type="InterPro" id="IPR019870">
    <property type="entry name" value="Se_metab_YedF"/>
</dbReference>
<dbReference type="Pfam" id="PF01206">
    <property type="entry name" value="TusA"/>
    <property type="match status" value="1"/>
</dbReference>
<feature type="domain" description="UPF0033" evidence="1">
    <location>
        <begin position="3"/>
        <end position="66"/>
    </location>
</feature>
<dbReference type="InterPro" id="IPR036868">
    <property type="entry name" value="TusA-like_sf"/>
</dbReference>
<dbReference type="eggNOG" id="COG0425">
    <property type="taxonomic scope" value="Bacteria"/>
</dbReference>
<proteinExistence type="predicted"/>